<dbReference type="PROSITE" id="PS50096">
    <property type="entry name" value="IQ"/>
    <property type="match status" value="1"/>
</dbReference>
<feature type="region of interest" description="Disordered" evidence="1">
    <location>
        <begin position="350"/>
        <end position="399"/>
    </location>
</feature>
<accession>A0A067CTB8</accession>
<feature type="region of interest" description="Disordered" evidence="1">
    <location>
        <begin position="464"/>
        <end position="526"/>
    </location>
</feature>
<dbReference type="GeneID" id="24123833"/>
<dbReference type="KEGG" id="spar:SPRG_01232"/>
<proteinExistence type="predicted"/>
<dbReference type="AlphaFoldDB" id="A0A067CTB8"/>
<feature type="region of interest" description="Disordered" evidence="1">
    <location>
        <begin position="1"/>
        <end position="29"/>
    </location>
</feature>
<evidence type="ECO:0000313" key="2">
    <source>
        <dbReference type="EMBL" id="KDO33954.1"/>
    </source>
</evidence>
<protein>
    <submittedName>
        <fullName evidence="2">Uncharacterized protein</fullName>
    </submittedName>
</protein>
<dbReference type="EMBL" id="KK583191">
    <property type="protein sequence ID" value="KDO33954.1"/>
    <property type="molecule type" value="Genomic_DNA"/>
</dbReference>
<evidence type="ECO:0000256" key="1">
    <source>
        <dbReference type="SAM" id="MobiDB-lite"/>
    </source>
</evidence>
<feature type="region of interest" description="Disordered" evidence="1">
    <location>
        <begin position="187"/>
        <end position="232"/>
    </location>
</feature>
<dbReference type="VEuPathDB" id="FungiDB:SPRG_01232"/>
<feature type="compositionally biased region" description="Basic and acidic residues" evidence="1">
    <location>
        <begin position="352"/>
        <end position="361"/>
    </location>
</feature>
<evidence type="ECO:0000313" key="3">
    <source>
        <dbReference type="Proteomes" id="UP000030745"/>
    </source>
</evidence>
<organism evidence="2 3">
    <name type="scientific">Saprolegnia parasitica (strain CBS 223.65)</name>
    <dbReference type="NCBI Taxonomy" id="695850"/>
    <lineage>
        <taxon>Eukaryota</taxon>
        <taxon>Sar</taxon>
        <taxon>Stramenopiles</taxon>
        <taxon>Oomycota</taxon>
        <taxon>Saprolegniomycetes</taxon>
        <taxon>Saprolegniales</taxon>
        <taxon>Saprolegniaceae</taxon>
        <taxon>Saprolegnia</taxon>
    </lineage>
</organism>
<sequence>MELDSQTKRVRPSSAKAARPTPTPDDPSTSHVKLAILQHILQREECISELLETVQHHAVDAALLLSFLPLLRLCTLAVRSDTDFLDGALAESILGLSSLCSNPFFTSLNLTAPQLRRLASSEELSDDMVSCIVRRVRFGEDASVVDPALATRVVRAMVHIVREEILVDAAMPMRTLAPLQWDVRESAGEEAPKKRRFKLPPPPSTDATKVEAKPTKASPPSAARRRRRVDTSSSMSELQRIFELCNDVTTAAGQLQAQLRVLDEATGDERPYVARVGHARDVATCVESVATPVIAKPEAALTTEPLVSAADLVEIIPTEDDDDVLRSITGRLQTLRALVALDDDIAPSVDKPTTEVHRIEPSPEPIVSVSPTTKRKKKKRLEAPKSPKARATTSPVKKPVIKQQPLASTMRTKYSRIKPTTPIVSTTTTIAPATTTTAPATTIMAPATTIMAPATATTVAILEPATSPPASPPATGQSNTPLDHLRPSAKARPVTKPSKRLASMTDVRAEPHFPSTRAARSQSQSLLAPEPLASCPLPLECADASATPGDLDVVPRLDMLSVEAAPSTLSARHRRRSLDHRRRCLLQHRQSAATTLQHAWRCYLRRQRQRRRNTAASILAAFWCQCKRRWRRHHAAAIVIQSKWLEHREKRRQTRLLHERTAQLMGGVVVQCIHRAIDQHLRARAAGRFIAKWILRVYRTTSAVPINSAAEADVTPSLNPLDIATAANEVVPVAFDIELPTGLAVPAPSLASEEATAYYMSDEFDDVAPPAVSLTPSLPSLLSPRALQLTYFVEWMTNSLRCVQFRSIQTRALRHRRLDAFRAWEATTDGWRRRRDAFHAWADVASAEATKRAQLRIEFAQDAKAWKKLRSGVRHQRWTKAIEGGRQHGES</sequence>
<dbReference type="OrthoDB" id="70249at2759"/>
<dbReference type="OMA" id="APATTIM"/>
<name>A0A067CTB8_SAPPC</name>
<gene>
    <name evidence="2" type="ORF">SPRG_01232</name>
</gene>
<reference evidence="2 3" key="1">
    <citation type="journal article" date="2013" name="PLoS Genet.">
        <title>Distinctive expansion of potential virulence genes in the genome of the oomycete fish pathogen Saprolegnia parasitica.</title>
        <authorList>
            <person name="Jiang R.H."/>
            <person name="de Bruijn I."/>
            <person name="Haas B.J."/>
            <person name="Belmonte R."/>
            <person name="Lobach L."/>
            <person name="Christie J."/>
            <person name="van den Ackerveken G."/>
            <person name="Bottin A."/>
            <person name="Bulone V."/>
            <person name="Diaz-Moreno S.M."/>
            <person name="Dumas B."/>
            <person name="Fan L."/>
            <person name="Gaulin E."/>
            <person name="Govers F."/>
            <person name="Grenville-Briggs L.J."/>
            <person name="Horner N.R."/>
            <person name="Levin J.Z."/>
            <person name="Mammella M."/>
            <person name="Meijer H.J."/>
            <person name="Morris P."/>
            <person name="Nusbaum C."/>
            <person name="Oome S."/>
            <person name="Phillips A.J."/>
            <person name="van Rooyen D."/>
            <person name="Rzeszutek E."/>
            <person name="Saraiva M."/>
            <person name="Secombes C.J."/>
            <person name="Seidl M.F."/>
            <person name="Snel B."/>
            <person name="Stassen J.H."/>
            <person name="Sykes S."/>
            <person name="Tripathy S."/>
            <person name="van den Berg H."/>
            <person name="Vega-Arreguin J.C."/>
            <person name="Wawra S."/>
            <person name="Young S.K."/>
            <person name="Zeng Q."/>
            <person name="Dieguez-Uribeondo J."/>
            <person name="Russ C."/>
            <person name="Tyler B.M."/>
            <person name="van West P."/>
        </authorList>
    </citation>
    <scope>NUCLEOTIDE SEQUENCE [LARGE SCALE GENOMIC DNA]</scope>
    <source>
        <strain evidence="2 3">CBS 223.65</strain>
    </source>
</reference>
<dbReference type="STRING" id="695850.A0A067CTB8"/>
<dbReference type="Proteomes" id="UP000030745">
    <property type="component" value="Unassembled WGS sequence"/>
</dbReference>
<keyword evidence="3" id="KW-1185">Reference proteome</keyword>
<dbReference type="RefSeq" id="XP_012194847.1">
    <property type="nucleotide sequence ID" value="XM_012339457.1"/>
</dbReference>